<feature type="region of interest" description="Disordered" evidence="1">
    <location>
        <begin position="67"/>
        <end position="95"/>
    </location>
</feature>
<dbReference type="Pfam" id="PF09299">
    <property type="entry name" value="Mu-transpos_C"/>
    <property type="match status" value="1"/>
</dbReference>
<evidence type="ECO:0000313" key="3">
    <source>
        <dbReference type="EMBL" id="TDN44369.1"/>
    </source>
</evidence>
<dbReference type="AlphaFoldDB" id="A0A4R6DJK5"/>
<protein>
    <submittedName>
        <fullName evidence="3">Mu transposase-like protein</fullName>
    </submittedName>
</protein>
<reference evidence="3 4" key="1">
    <citation type="submission" date="2019-03" db="EMBL/GenBank/DDBJ databases">
        <title>Genomic analyses of the natural microbiome of Caenorhabditis elegans.</title>
        <authorList>
            <person name="Samuel B."/>
        </authorList>
    </citation>
    <scope>NUCLEOTIDE SEQUENCE [LARGE SCALE GENOMIC DNA]</scope>
    <source>
        <strain evidence="3 4">JUb65</strain>
    </source>
</reference>
<name>A0A4R6DJK5_9MICO</name>
<comment type="caution">
    <text evidence="3">The sequence shown here is derived from an EMBL/GenBank/DDBJ whole genome shotgun (WGS) entry which is preliminary data.</text>
</comment>
<dbReference type="Proteomes" id="UP000295764">
    <property type="component" value="Unassembled WGS sequence"/>
</dbReference>
<proteinExistence type="predicted"/>
<dbReference type="InterPro" id="IPR015378">
    <property type="entry name" value="Transposase-like_Mu_C"/>
</dbReference>
<evidence type="ECO:0000256" key="1">
    <source>
        <dbReference type="SAM" id="MobiDB-lite"/>
    </source>
</evidence>
<feature type="domain" description="Transposase-like Mu C-terminal" evidence="2">
    <location>
        <begin position="2"/>
        <end position="28"/>
    </location>
</feature>
<gene>
    <name evidence="3" type="ORF">EDF64_105204</name>
</gene>
<evidence type="ECO:0000313" key="4">
    <source>
        <dbReference type="Proteomes" id="UP000295764"/>
    </source>
</evidence>
<dbReference type="EMBL" id="SNVW01000005">
    <property type="protein sequence ID" value="TDN44369.1"/>
    <property type="molecule type" value="Genomic_DNA"/>
</dbReference>
<accession>A0A4R6DJK5</accession>
<organism evidence="3 4">
    <name type="scientific">Curtobacterium flaccumfaciens</name>
    <dbReference type="NCBI Taxonomy" id="2035"/>
    <lineage>
        <taxon>Bacteria</taxon>
        <taxon>Bacillati</taxon>
        <taxon>Actinomycetota</taxon>
        <taxon>Actinomycetes</taxon>
        <taxon>Micrococcales</taxon>
        <taxon>Microbacteriaceae</taxon>
        <taxon>Curtobacterium</taxon>
    </lineage>
</organism>
<evidence type="ECO:0000259" key="2">
    <source>
        <dbReference type="Pfam" id="PF09299"/>
    </source>
</evidence>
<sequence length="95" mass="10764">MGSTVSVRYDPRDVTEIRVFHRDAFLCTAISTAHQTETISLKQIQAARNAQRRALRGQIRERIAIVRPTPDDHTPPAPAPAPDQPRLMTYEEDRS</sequence>